<dbReference type="InterPro" id="IPR014962">
    <property type="entry name" value="YolD"/>
</dbReference>
<dbReference type="PANTHER" id="PTHR40051">
    <property type="entry name" value="IG HYPOTHETICAL 15966"/>
    <property type="match status" value="1"/>
</dbReference>
<dbReference type="Proteomes" id="UP000623967">
    <property type="component" value="Unassembled WGS sequence"/>
</dbReference>
<dbReference type="RefSeq" id="WP_202653356.1">
    <property type="nucleotide sequence ID" value="NZ_JAESWB010000134.1"/>
</dbReference>
<keyword evidence="2" id="KW-1185">Reference proteome</keyword>
<dbReference type="Pfam" id="PF08863">
    <property type="entry name" value="YolD"/>
    <property type="match status" value="1"/>
</dbReference>
<gene>
    <name evidence="1" type="ORF">JK635_07620</name>
</gene>
<dbReference type="PANTHER" id="PTHR40051:SF1">
    <property type="entry name" value="YOLD-LIKE FAMILY PROTEIN"/>
    <property type="match status" value="1"/>
</dbReference>
<reference evidence="1 2" key="1">
    <citation type="submission" date="2021-01" db="EMBL/GenBank/DDBJ databases">
        <title>Genome public.</title>
        <authorList>
            <person name="Liu C."/>
            <person name="Sun Q."/>
        </authorList>
    </citation>
    <scope>NUCLEOTIDE SEQUENCE [LARGE SCALE GENOMIC DNA]</scope>
    <source>
        <strain evidence="1 2">YIM B02564</strain>
    </source>
</reference>
<name>A0ABS1TLF9_9BACI</name>
<sequence length="113" mass="13309">MLKDRGTKKWTAMMLPEHVRELKKCLNDEIKIKRPILDEQKIERMEETIIEALDANQTLEFSIYEDGFIEVYTGKITFIDHIQKQFKIMDGSGHKHLLSFRDVINIEKSEGND</sequence>
<protein>
    <submittedName>
        <fullName evidence="1">YolD-like family protein</fullName>
    </submittedName>
</protein>
<comment type="caution">
    <text evidence="1">The sequence shown here is derived from an EMBL/GenBank/DDBJ whole genome shotgun (WGS) entry which is preliminary data.</text>
</comment>
<proteinExistence type="predicted"/>
<accession>A0ABS1TLF9</accession>
<evidence type="ECO:0000313" key="2">
    <source>
        <dbReference type="Proteomes" id="UP000623967"/>
    </source>
</evidence>
<dbReference type="EMBL" id="JAESWB010000134">
    <property type="protein sequence ID" value="MBL4952077.1"/>
    <property type="molecule type" value="Genomic_DNA"/>
</dbReference>
<evidence type="ECO:0000313" key="1">
    <source>
        <dbReference type="EMBL" id="MBL4952077.1"/>
    </source>
</evidence>
<organism evidence="1 2">
    <name type="scientific">Neobacillus paridis</name>
    <dbReference type="NCBI Taxonomy" id="2803862"/>
    <lineage>
        <taxon>Bacteria</taxon>
        <taxon>Bacillati</taxon>
        <taxon>Bacillota</taxon>
        <taxon>Bacilli</taxon>
        <taxon>Bacillales</taxon>
        <taxon>Bacillaceae</taxon>
        <taxon>Neobacillus</taxon>
    </lineage>
</organism>